<name>A0A7G8LQK6_9CAUD</name>
<dbReference type="Proteomes" id="UP000515870">
    <property type="component" value="Segment"/>
</dbReference>
<gene>
    <name evidence="1" type="primary">28</name>
    <name evidence="1" type="ORF">SEA_BIGCHUNGUS_28</name>
</gene>
<accession>A0A7G8LQK6</accession>
<dbReference type="EMBL" id="MT776810">
    <property type="protein sequence ID" value="QNJ59528.1"/>
    <property type="molecule type" value="Genomic_DNA"/>
</dbReference>
<dbReference type="RefSeq" id="YP_010663376.1">
    <property type="nucleotide sequence ID" value="NC_070896.1"/>
</dbReference>
<evidence type="ECO:0000313" key="1">
    <source>
        <dbReference type="EMBL" id="QNJ59528.1"/>
    </source>
</evidence>
<dbReference type="KEGG" id="vg:77939398"/>
<dbReference type="GeneID" id="77939398"/>
<reference evidence="1 2" key="1">
    <citation type="submission" date="2020-07" db="EMBL/GenBank/DDBJ databases">
        <authorList>
            <person name="Herold A.D."/>
            <person name="Miller J.K."/>
            <person name="Mize A.J."/>
            <person name="Chia C.P."/>
            <person name="Gurney S.M.R."/>
            <person name="Garlena R.A."/>
            <person name="Russell D.A."/>
            <person name="Pope W.H."/>
            <person name="Jacobs-Sera D."/>
            <person name="Hatfull G.F."/>
        </authorList>
    </citation>
    <scope>NUCLEOTIDE SEQUENCE [LARGE SCALE GENOMIC DNA]</scope>
</reference>
<proteinExistence type="predicted"/>
<organism evidence="1 2">
    <name type="scientific">Gordonia phage BigChungus</name>
    <dbReference type="NCBI Taxonomy" id="2762389"/>
    <lineage>
        <taxon>Viruses</taxon>
        <taxon>Duplodnaviria</taxon>
        <taxon>Heunggongvirae</taxon>
        <taxon>Uroviricota</taxon>
        <taxon>Caudoviricetes</taxon>
        <taxon>Ponsvirus</taxon>
        <taxon>Ponsvirus bigchungus</taxon>
    </lineage>
</organism>
<protein>
    <submittedName>
        <fullName evidence="1">Uncharacterized protein</fullName>
    </submittedName>
</protein>
<keyword evidence="2" id="KW-1185">Reference proteome</keyword>
<evidence type="ECO:0000313" key="2">
    <source>
        <dbReference type="Proteomes" id="UP000515870"/>
    </source>
</evidence>
<sequence>MIGAAMRRARRSRGGGPRFLTAAGAAGNNSVATASITVDQNCVLVIGVVSSGALTARGIGSVTVNGSPAILVGTHLSDRNHYLYIAEVPAGTHSVSTPLGGYRTLAVAAYAGVDVAAGFPGGYNATFASSGGASVSLSATGQKAVAVIASQLVTSATGWEGDVRIVQPSSGSPNYSMALVDKDVPPITMSVMAVAPWSAGAIWLNPTYGARQKAVQPANVGDPSGNKVKIPFMSDGSYPCATADHDIVFQGNGPRNIVLSANGSGNIFANVRLTLERNGVAVGSLDIADQSNARTVTLSFVELVNGDRLALYAQRIGISTLGGNVRGASIDVQPYSA</sequence>